<keyword evidence="6" id="KW-0732">Signal</keyword>
<dbReference type="SUPFAM" id="SSF49785">
    <property type="entry name" value="Galactose-binding domain-like"/>
    <property type="match status" value="1"/>
</dbReference>
<keyword evidence="1" id="KW-0808">Transferase</keyword>
<name>A0A0C2BZA6_9BURK</name>
<dbReference type="AlphaFoldDB" id="A0A0C2BZA6"/>
<dbReference type="STRING" id="709839.TSA66_24950"/>
<accession>A0A0C2BZA6</accession>
<dbReference type="Pfam" id="PF02518">
    <property type="entry name" value="HATPase_c"/>
    <property type="match status" value="1"/>
</dbReference>
<feature type="coiled-coil region" evidence="4">
    <location>
        <begin position="408"/>
        <end position="442"/>
    </location>
</feature>
<evidence type="ECO:0000313" key="9">
    <source>
        <dbReference type="Proteomes" id="UP000031572"/>
    </source>
</evidence>
<feature type="transmembrane region" description="Helical" evidence="5">
    <location>
        <begin position="196"/>
        <end position="213"/>
    </location>
</feature>
<evidence type="ECO:0000313" key="8">
    <source>
        <dbReference type="EMBL" id="KIF83346.1"/>
    </source>
</evidence>
<dbReference type="PANTHER" id="PTHR24421">
    <property type="entry name" value="NITRATE/NITRITE SENSOR PROTEIN NARX-RELATED"/>
    <property type="match status" value="1"/>
</dbReference>
<feature type="transmembrane region" description="Helical" evidence="5">
    <location>
        <begin position="309"/>
        <end position="331"/>
    </location>
</feature>
<feature type="signal peptide" evidence="6">
    <location>
        <begin position="1"/>
        <end position="37"/>
    </location>
</feature>
<dbReference type="Gene3D" id="2.60.120.260">
    <property type="entry name" value="Galactose-binding domain-like"/>
    <property type="match status" value="1"/>
</dbReference>
<keyword evidence="5" id="KW-0472">Membrane</keyword>
<dbReference type="EMBL" id="JWJG01000028">
    <property type="protein sequence ID" value="KIF83346.1"/>
    <property type="molecule type" value="Genomic_DNA"/>
</dbReference>
<evidence type="ECO:0000256" key="4">
    <source>
        <dbReference type="SAM" id="Coils"/>
    </source>
</evidence>
<evidence type="ECO:0000259" key="7">
    <source>
        <dbReference type="SMART" id="SM00387"/>
    </source>
</evidence>
<dbReference type="Gene3D" id="1.20.5.1930">
    <property type="match status" value="1"/>
</dbReference>
<feature type="transmembrane region" description="Helical" evidence="5">
    <location>
        <begin position="338"/>
        <end position="357"/>
    </location>
</feature>
<dbReference type="PANTHER" id="PTHR24421:SF58">
    <property type="entry name" value="SIGNAL TRANSDUCTION HISTIDINE-PROTEIN KINASE_PHOSPHATASE UHPB"/>
    <property type="match status" value="1"/>
</dbReference>
<evidence type="ECO:0000256" key="2">
    <source>
        <dbReference type="ARBA" id="ARBA00022777"/>
    </source>
</evidence>
<dbReference type="CDD" id="cd16917">
    <property type="entry name" value="HATPase_UhpB-NarQ-NarX-like"/>
    <property type="match status" value="1"/>
</dbReference>
<keyword evidence="4" id="KW-0175">Coiled coil</keyword>
<comment type="caution">
    <text evidence="8">The sequence shown here is derived from an EMBL/GenBank/DDBJ whole genome shotgun (WGS) entry which is preliminary data.</text>
</comment>
<dbReference type="GO" id="GO:0016301">
    <property type="term" value="F:kinase activity"/>
    <property type="evidence" value="ECO:0007669"/>
    <property type="project" value="UniProtKB-KW"/>
</dbReference>
<evidence type="ECO:0000256" key="5">
    <source>
        <dbReference type="SAM" id="Phobius"/>
    </source>
</evidence>
<evidence type="ECO:0000256" key="6">
    <source>
        <dbReference type="SAM" id="SignalP"/>
    </source>
</evidence>
<feature type="transmembrane region" description="Helical" evidence="5">
    <location>
        <begin position="253"/>
        <end position="273"/>
    </location>
</feature>
<gene>
    <name evidence="8" type="ORF">TSA66_24950</name>
</gene>
<dbReference type="InterPro" id="IPR050482">
    <property type="entry name" value="Sensor_HK_TwoCompSys"/>
</dbReference>
<dbReference type="InterPro" id="IPR003594">
    <property type="entry name" value="HATPase_dom"/>
</dbReference>
<evidence type="ECO:0000256" key="1">
    <source>
        <dbReference type="ARBA" id="ARBA00022679"/>
    </source>
</evidence>
<dbReference type="InterPro" id="IPR008979">
    <property type="entry name" value="Galactose-bd-like_sf"/>
</dbReference>
<dbReference type="SUPFAM" id="SSF55874">
    <property type="entry name" value="ATPase domain of HSP90 chaperone/DNA topoisomerase II/histidine kinase"/>
    <property type="match status" value="1"/>
</dbReference>
<dbReference type="InterPro" id="IPR036890">
    <property type="entry name" value="HATPase_C_sf"/>
</dbReference>
<evidence type="ECO:0000256" key="3">
    <source>
        <dbReference type="ARBA" id="ARBA00023012"/>
    </source>
</evidence>
<keyword evidence="2" id="KW-0418">Kinase</keyword>
<keyword evidence="5" id="KW-0812">Transmembrane</keyword>
<feature type="transmembrane region" description="Helical" evidence="5">
    <location>
        <begin position="285"/>
        <end position="303"/>
    </location>
</feature>
<dbReference type="GO" id="GO:0000160">
    <property type="term" value="P:phosphorelay signal transduction system"/>
    <property type="evidence" value="ECO:0007669"/>
    <property type="project" value="UniProtKB-KW"/>
</dbReference>
<feature type="chain" id="PRO_5002146336" description="Histidine kinase/HSP90-like ATPase domain-containing protein" evidence="6">
    <location>
        <begin position="38"/>
        <end position="629"/>
    </location>
</feature>
<protein>
    <recommendedName>
        <fullName evidence="7">Histidine kinase/HSP90-like ATPase domain-containing protein</fullName>
    </recommendedName>
</protein>
<keyword evidence="3" id="KW-0902">Two-component regulatory system</keyword>
<proteinExistence type="predicted"/>
<dbReference type="SMART" id="SM00387">
    <property type="entry name" value="HATPase_c"/>
    <property type="match status" value="1"/>
</dbReference>
<dbReference type="OrthoDB" id="9147043at2"/>
<reference evidence="8 9" key="1">
    <citation type="submission" date="2014-12" db="EMBL/GenBank/DDBJ databases">
        <title>Denitrispirillum autotrophicum gen. nov., sp. nov., Denitrifying, Facultatively Autotrophic Bacteria Isolated from Rice Paddy Soil.</title>
        <authorList>
            <person name="Ishii S."/>
            <person name="Ashida N."/>
            <person name="Ohno H."/>
            <person name="Otsuka S."/>
            <person name="Yokota A."/>
            <person name="Senoo K."/>
        </authorList>
    </citation>
    <scope>NUCLEOTIDE SEQUENCE [LARGE SCALE GENOMIC DNA]</scope>
    <source>
        <strain evidence="8 9">TSA66</strain>
    </source>
</reference>
<feature type="transmembrane region" description="Helical" evidence="5">
    <location>
        <begin position="369"/>
        <end position="387"/>
    </location>
</feature>
<sequence>MKRPSWALFNCSACRFAAFFLRTLLVLLGLHSVMAHAANRQEVIHVRQAQFIVSDAAVLPAADAGWQAAALPHRVPKPVDRDLVGYWYKAAFTPADATQPLWLYFPKLRSGGAIYVNGVQIGEIRSADPSYQVRWFRPHLFFIPPLSLRDGDNEIAVRFAIREPLTSFGEFEIGPERPLRESYDQSLFWENTSTEISAIVCLLCGAFILVVWLRRRQEVLYGKFGVCVLFWGLRTFIFRLPVVPMEYWVLWRFFYYLTTSGFIVCITLFLLKFSRSGKPRLTQFLLAYWIGGSLLFLLVGTPIRMIMDTYWTAGFLPFTTYAIARLVIFTARRPTPSGVAMVFAILIALALSLHDYAVQLGLFHLPEYYMLHLGIPAFLLVMGCVLLERFIASLKQAESIQEQLALRVAERETALAASYEQLRNLERNHAAAEERQRIMQDMHDGVGSQLLSTLVMAQRGAATQDDMIALLQECLDDMRLAIDSLSPDDPDLLPALGSLRFRMEARFKALGLNLTWRNRDLPDTFEIAPHAGLQILRILQEALTNVLKHAQARNVDVALDFSADALRIRIADDGVGFTDSGAHSGRGLRNMQSRAQKIGATLDIAHLSPGTAIRLDLPLCDVSASPLAA</sequence>
<feature type="transmembrane region" description="Helical" evidence="5">
    <location>
        <begin position="220"/>
        <end position="241"/>
    </location>
</feature>
<keyword evidence="9" id="KW-1185">Reference proteome</keyword>
<dbReference type="Gene3D" id="3.30.565.10">
    <property type="entry name" value="Histidine kinase-like ATPase, C-terminal domain"/>
    <property type="match status" value="1"/>
</dbReference>
<keyword evidence="5" id="KW-1133">Transmembrane helix</keyword>
<feature type="domain" description="Histidine kinase/HSP90-like ATPase" evidence="7">
    <location>
        <begin position="530"/>
        <end position="621"/>
    </location>
</feature>
<dbReference type="RefSeq" id="WP_040041973.1">
    <property type="nucleotide sequence ID" value="NZ_JWJG01000028.1"/>
</dbReference>
<dbReference type="Proteomes" id="UP000031572">
    <property type="component" value="Unassembled WGS sequence"/>
</dbReference>
<organism evidence="8 9">
    <name type="scientific">Noviherbaspirillum autotrophicum</name>
    <dbReference type="NCBI Taxonomy" id="709839"/>
    <lineage>
        <taxon>Bacteria</taxon>
        <taxon>Pseudomonadati</taxon>
        <taxon>Pseudomonadota</taxon>
        <taxon>Betaproteobacteria</taxon>
        <taxon>Burkholderiales</taxon>
        <taxon>Oxalobacteraceae</taxon>
        <taxon>Noviherbaspirillum</taxon>
    </lineage>
</organism>